<gene>
    <name evidence="1" type="ORF">ACFQMH_07745</name>
</gene>
<reference evidence="2" key="1">
    <citation type="journal article" date="2019" name="Int. J. Syst. Evol. Microbiol.">
        <title>The Global Catalogue of Microorganisms (GCM) 10K type strain sequencing project: providing services to taxonomists for standard genome sequencing and annotation.</title>
        <authorList>
            <consortium name="The Broad Institute Genomics Platform"/>
            <consortium name="The Broad Institute Genome Sequencing Center for Infectious Disease"/>
            <person name="Wu L."/>
            <person name="Ma J."/>
        </authorList>
    </citation>
    <scope>NUCLEOTIDE SEQUENCE [LARGE SCALE GENOMIC DNA]</scope>
    <source>
        <strain evidence="2">JCM 4855</strain>
    </source>
</reference>
<accession>A0ABW2DUV3</accession>
<protein>
    <recommendedName>
        <fullName evidence="3">Transposase</fullName>
    </recommendedName>
</protein>
<dbReference type="Proteomes" id="UP001596409">
    <property type="component" value="Unassembled WGS sequence"/>
</dbReference>
<keyword evidence="2" id="KW-1185">Reference proteome</keyword>
<dbReference type="RefSeq" id="WP_189879801.1">
    <property type="nucleotide sequence ID" value="NZ_BMWA01000036.1"/>
</dbReference>
<organism evidence="1 2">
    <name type="scientific">Streptomyces viridiviolaceus</name>
    <dbReference type="NCBI Taxonomy" id="68282"/>
    <lineage>
        <taxon>Bacteria</taxon>
        <taxon>Bacillati</taxon>
        <taxon>Actinomycetota</taxon>
        <taxon>Actinomycetes</taxon>
        <taxon>Kitasatosporales</taxon>
        <taxon>Streptomycetaceae</taxon>
        <taxon>Streptomyces</taxon>
    </lineage>
</organism>
<sequence>MRWTRRRTLAEEQYWRAARNGDDGWTPAPSGVEVLEPAGLVPVHRQLRKATQPAIGR</sequence>
<evidence type="ECO:0000313" key="2">
    <source>
        <dbReference type="Proteomes" id="UP001596409"/>
    </source>
</evidence>
<proteinExistence type="predicted"/>
<evidence type="ECO:0000313" key="1">
    <source>
        <dbReference type="EMBL" id="MFC7011605.1"/>
    </source>
</evidence>
<evidence type="ECO:0008006" key="3">
    <source>
        <dbReference type="Google" id="ProtNLM"/>
    </source>
</evidence>
<name>A0ABW2DUV3_9ACTN</name>
<comment type="caution">
    <text evidence="1">The sequence shown here is derived from an EMBL/GenBank/DDBJ whole genome shotgun (WGS) entry which is preliminary data.</text>
</comment>
<dbReference type="EMBL" id="JBHSYM010000016">
    <property type="protein sequence ID" value="MFC7011605.1"/>
    <property type="molecule type" value="Genomic_DNA"/>
</dbReference>